<comment type="caution">
    <text evidence="2">The sequence shown here is derived from an EMBL/GenBank/DDBJ whole genome shotgun (WGS) entry which is preliminary data.</text>
</comment>
<feature type="region of interest" description="Disordered" evidence="1">
    <location>
        <begin position="1"/>
        <end position="28"/>
    </location>
</feature>
<evidence type="ECO:0000256" key="1">
    <source>
        <dbReference type="SAM" id="MobiDB-lite"/>
    </source>
</evidence>
<name>A0ABR2U5X2_9ROSI</name>
<dbReference type="EMBL" id="JBBPBN010000002">
    <property type="protein sequence ID" value="KAK9045133.1"/>
    <property type="molecule type" value="Genomic_DNA"/>
</dbReference>
<proteinExistence type="predicted"/>
<sequence length="128" mass="13972">MSSKCRRTGSSSASQPIPDPEPQHILPSSFDTCFDEPGAHFDLVNNESIPRAPRVASAPLAPRQQVAPILEGDISLASLSELITQMEGHIIRRFDSVDERLDILEYLVQLLQDNAEDDVDGDGDASET</sequence>
<keyword evidence="3" id="KW-1185">Reference proteome</keyword>
<evidence type="ECO:0000313" key="3">
    <source>
        <dbReference type="Proteomes" id="UP001396334"/>
    </source>
</evidence>
<organism evidence="2 3">
    <name type="scientific">Hibiscus sabdariffa</name>
    <name type="common">roselle</name>
    <dbReference type="NCBI Taxonomy" id="183260"/>
    <lineage>
        <taxon>Eukaryota</taxon>
        <taxon>Viridiplantae</taxon>
        <taxon>Streptophyta</taxon>
        <taxon>Embryophyta</taxon>
        <taxon>Tracheophyta</taxon>
        <taxon>Spermatophyta</taxon>
        <taxon>Magnoliopsida</taxon>
        <taxon>eudicotyledons</taxon>
        <taxon>Gunneridae</taxon>
        <taxon>Pentapetalae</taxon>
        <taxon>rosids</taxon>
        <taxon>malvids</taxon>
        <taxon>Malvales</taxon>
        <taxon>Malvaceae</taxon>
        <taxon>Malvoideae</taxon>
        <taxon>Hibiscus</taxon>
    </lineage>
</organism>
<gene>
    <name evidence="2" type="ORF">V6N11_059022</name>
</gene>
<dbReference type="Proteomes" id="UP001396334">
    <property type="component" value="Unassembled WGS sequence"/>
</dbReference>
<reference evidence="2 3" key="1">
    <citation type="journal article" date="2024" name="G3 (Bethesda)">
        <title>Genome assembly of Hibiscus sabdariffa L. provides insights into metabolisms of medicinal natural products.</title>
        <authorList>
            <person name="Kim T."/>
        </authorList>
    </citation>
    <scope>NUCLEOTIDE SEQUENCE [LARGE SCALE GENOMIC DNA]</scope>
    <source>
        <strain evidence="2">TK-2024</strain>
        <tissue evidence="2">Old leaves</tissue>
    </source>
</reference>
<evidence type="ECO:0000313" key="2">
    <source>
        <dbReference type="EMBL" id="KAK9045133.1"/>
    </source>
</evidence>
<protein>
    <submittedName>
        <fullName evidence="2">Uncharacterized protein</fullName>
    </submittedName>
</protein>
<accession>A0ABR2U5X2</accession>